<protein>
    <submittedName>
        <fullName evidence="1">Uncharacterized protein</fullName>
    </submittedName>
</protein>
<evidence type="ECO:0000313" key="2">
    <source>
        <dbReference type="Proteomes" id="UP000238049"/>
    </source>
</evidence>
<name>A0A2S6ZZ90_9XANT</name>
<accession>A0A2S6ZZ90</accession>
<dbReference type="Proteomes" id="UP000238049">
    <property type="component" value="Unassembled WGS sequence"/>
</dbReference>
<evidence type="ECO:0000313" key="1">
    <source>
        <dbReference type="EMBL" id="PPT98492.1"/>
    </source>
</evidence>
<organism evidence="1 2">
    <name type="scientific">Xanthomonas arboricola pv. guizotiae</name>
    <dbReference type="NCBI Taxonomy" id="487867"/>
    <lineage>
        <taxon>Bacteria</taxon>
        <taxon>Pseudomonadati</taxon>
        <taxon>Pseudomonadota</taxon>
        <taxon>Gammaproteobacteria</taxon>
        <taxon>Lysobacterales</taxon>
        <taxon>Lysobacteraceae</taxon>
        <taxon>Xanthomonas</taxon>
    </lineage>
</organism>
<reference evidence="1 2" key="1">
    <citation type="submission" date="2016-08" db="EMBL/GenBank/DDBJ databases">
        <title>Evolution of the type three secretion system and type three effector repertoires in Xanthomonas.</title>
        <authorList>
            <person name="Merda D."/>
            <person name="Briand M."/>
            <person name="Bosis E."/>
            <person name="Rousseau C."/>
            <person name="Portier P."/>
            <person name="Jacques M.-A."/>
            <person name="Fischer-Le Saux M."/>
        </authorList>
    </citation>
    <scope>NUCLEOTIDE SEQUENCE [LARGE SCALE GENOMIC DNA]</scope>
    <source>
        <strain evidence="1 2">CFBP 7409</strain>
    </source>
</reference>
<comment type="caution">
    <text evidence="1">The sequence shown here is derived from an EMBL/GenBank/DDBJ whole genome shotgun (WGS) entry which is preliminary data.</text>
</comment>
<gene>
    <name evidence="1" type="ORF">XarbCFBP7409_12870</name>
</gene>
<proteinExistence type="predicted"/>
<dbReference type="AlphaFoldDB" id="A0A2S6ZZ90"/>
<sequence length="60" mass="6334">MAGVKTFALLRCDRLQLACVADDVAMPGQAHADAARMSPLHCAGKRRTTACPPTRQPDAA</sequence>
<dbReference type="EMBL" id="MDSL01000025">
    <property type="protein sequence ID" value="PPT98492.1"/>
    <property type="molecule type" value="Genomic_DNA"/>
</dbReference>